<keyword evidence="1" id="KW-0812">Transmembrane</keyword>
<keyword evidence="1" id="KW-0472">Membrane</keyword>
<name>A0A151J9S8_9HYME</name>
<evidence type="ECO:0000313" key="3">
    <source>
        <dbReference type="Proteomes" id="UP000078492"/>
    </source>
</evidence>
<evidence type="ECO:0000256" key="1">
    <source>
        <dbReference type="SAM" id="Phobius"/>
    </source>
</evidence>
<keyword evidence="1" id="KW-1133">Transmembrane helix</keyword>
<sequence>MLHRSLKVGASPEYWLIMPLLAACGTGIVKVIGLWNFLRLGSTVTIGDTATLFPSNLATRSAGIGCACIIYEGKRKNTCRPTLIFLVRAACGKTACTCGTADDDTVPPSGPTAWTSCRMRDTTAK</sequence>
<dbReference type="EMBL" id="KQ979403">
    <property type="protein sequence ID" value="KYN21722.1"/>
    <property type="molecule type" value="Genomic_DNA"/>
</dbReference>
<organism evidence="2 3">
    <name type="scientific">Trachymyrmex cornetzi</name>
    <dbReference type="NCBI Taxonomy" id="471704"/>
    <lineage>
        <taxon>Eukaryota</taxon>
        <taxon>Metazoa</taxon>
        <taxon>Ecdysozoa</taxon>
        <taxon>Arthropoda</taxon>
        <taxon>Hexapoda</taxon>
        <taxon>Insecta</taxon>
        <taxon>Pterygota</taxon>
        <taxon>Neoptera</taxon>
        <taxon>Endopterygota</taxon>
        <taxon>Hymenoptera</taxon>
        <taxon>Apocrita</taxon>
        <taxon>Aculeata</taxon>
        <taxon>Formicoidea</taxon>
        <taxon>Formicidae</taxon>
        <taxon>Myrmicinae</taxon>
        <taxon>Trachymyrmex</taxon>
    </lineage>
</organism>
<gene>
    <name evidence="2" type="ORF">ALC57_05924</name>
</gene>
<dbReference type="AlphaFoldDB" id="A0A151J9S8"/>
<keyword evidence="3" id="KW-1185">Reference proteome</keyword>
<dbReference type="Proteomes" id="UP000078492">
    <property type="component" value="Unassembled WGS sequence"/>
</dbReference>
<feature type="transmembrane region" description="Helical" evidence="1">
    <location>
        <begin position="14"/>
        <end position="38"/>
    </location>
</feature>
<evidence type="ECO:0000313" key="2">
    <source>
        <dbReference type="EMBL" id="KYN21722.1"/>
    </source>
</evidence>
<proteinExistence type="predicted"/>
<protein>
    <submittedName>
        <fullName evidence="2">Uncharacterized protein</fullName>
    </submittedName>
</protein>
<accession>A0A151J9S8</accession>
<dbReference type="PROSITE" id="PS51257">
    <property type="entry name" value="PROKAR_LIPOPROTEIN"/>
    <property type="match status" value="1"/>
</dbReference>
<reference evidence="2 3" key="1">
    <citation type="submission" date="2015-09" db="EMBL/GenBank/DDBJ databases">
        <title>Trachymyrmex cornetzi WGS genome.</title>
        <authorList>
            <person name="Nygaard S."/>
            <person name="Hu H."/>
            <person name="Boomsma J."/>
            <person name="Zhang G."/>
        </authorList>
    </citation>
    <scope>NUCLEOTIDE SEQUENCE [LARGE SCALE GENOMIC DNA]</scope>
    <source>
        <strain evidence="2">Tcor2-1</strain>
        <tissue evidence="2">Whole body</tissue>
    </source>
</reference>